<reference evidence="2" key="1">
    <citation type="submission" date="2021-11" db="EMBL/GenBank/DDBJ databases">
        <title>Legionella maioricencis sp. nov., a new species isolated from hot water samples in Mallorca.</title>
        <authorList>
            <person name="Crespi S."/>
            <person name="Drasar V."/>
            <person name="Salva-Serra F."/>
            <person name="Jaen-Luchoro D."/>
            <person name="Pineiro-Iglesias B."/>
            <person name="Aliaga F."/>
            <person name="Fernandez-Juarez V."/>
            <person name="Coll G."/>
            <person name="Moore E.R.B."/>
            <person name="Bennasar-Figueras A."/>
        </authorList>
    </citation>
    <scope>NUCLEOTIDE SEQUENCE</scope>
    <source>
        <strain evidence="2">HCPI-6</strain>
    </source>
</reference>
<evidence type="ECO:0000256" key="1">
    <source>
        <dbReference type="SAM" id="Coils"/>
    </source>
</evidence>
<accession>A0A9X2D2C2</accession>
<proteinExistence type="predicted"/>
<evidence type="ECO:0000313" key="2">
    <source>
        <dbReference type="EMBL" id="MCL9685168.1"/>
    </source>
</evidence>
<dbReference type="RefSeq" id="WP_250423037.1">
    <property type="nucleotide sequence ID" value="NZ_JAJKBJ010000020.1"/>
</dbReference>
<dbReference type="AlphaFoldDB" id="A0A9X2D2C2"/>
<organism evidence="2 3">
    <name type="scientific">Legionella maioricensis</name>
    <dbReference type="NCBI Taxonomy" id="2896528"/>
    <lineage>
        <taxon>Bacteria</taxon>
        <taxon>Pseudomonadati</taxon>
        <taxon>Pseudomonadota</taxon>
        <taxon>Gammaproteobacteria</taxon>
        <taxon>Legionellales</taxon>
        <taxon>Legionellaceae</taxon>
        <taxon>Legionella</taxon>
    </lineage>
</organism>
<comment type="caution">
    <text evidence="2">The sequence shown here is derived from an EMBL/GenBank/DDBJ whole genome shotgun (WGS) entry which is preliminary data.</text>
</comment>
<dbReference type="Proteomes" id="UP001139721">
    <property type="component" value="Unassembled WGS sequence"/>
</dbReference>
<feature type="coiled-coil region" evidence="1">
    <location>
        <begin position="17"/>
        <end position="44"/>
    </location>
</feature>
<name>A0A9X2D2C2_9GAMM</name>
<keyword evidence="3" id="KW-1185">Reference proteome</keyword>
<gene>
    <name evidence="2" type="ORF">LOX96_13760</name>
</gene>
<protein>
    <submittedName>
        <fullName evidence="2">Uncharacterized protein</fullName>
    </submittedName>
</protein>
<dbReference type="EMBL" id="JAJKBJ010000020">
    <property type="protein sequence ID" value="MCL9685168.1"/>
    <property type="molecule type" value="Genomic_DNA"/>
</dbReference>
<sequence length="121" mass="13787">MARNTENQSKLLINNMDRSLRENIIRLDQKLKGLRAEIDAKLQNSFVYEDNNSRDEYVKKLSTVSKEVTAAIKGIETLVNLVATDEDAEEQIAFLQGEGMQQFSEMIAESLEKITEIKTSF</sequence>
<keyword evidence="1" id="KW-0175">Coiled coil</keyword>
<evidence type="ECO:0000313" key="3">
    <source>
        <dbReference type="Proteomes" id="UP001139721"/>
    </source>
</evidence>